<dbReference type="EMBL" id="MN739365">
    <property type="protein sequence ID" value="QHT01180.1"/>
    <property type="molecule type" value="Genomic_DNA"/>
</dbReference>
<accession>A0A6C0CBI4</accession>
<organism evidence="1">
    <name type="scientific">viral metagenome</name>
    <dbReference type="NCBI Taxonomy" id="1070528"/>
    <lineage>
        <taxon>unclassified sequences</taxon>
        <taxon>metagenomes</taxon>
        <taxon>organismal metagenomes</taxon>
    </lineage>
</organism>
<evidence type="ECO:0000313" key="1">
    <source>
        <dbReference type="EMBL" id="QHT01180.1"/>
    </source>
</evidence>
<name>A0A6C0CBI4_9ZZZZ</name>
<sequence>MGEDYVSFSINGTMHSWHKDITDQIEIFAAIDDIHDRLNIEYNISKENLDCVVKCLFSYRYHCVKDIGSFIEIFKFINYLGVSKILTEEILNKIQKKYLPMDRFIDTFKNCDDSPEMIQLLNYFIPEVDLSEDRSIWKHLVENFPPKIRLHIATKMISGDISHINIYDIHSSPRHCDCGFGASHYFYSKILNTLLHHLFGIKKTFNFVYFSSERCTFFVDEQKIIERNLKEDEEIDVISTISCHVAKQLVEVNHLENQIFTTYDSEEYR</sequence>
<dbReference type="AlphaFoldDB" id="A0A6C0CBI4"/>
<proteinExistence type="predicted"/>
<protein>
    <submittedName>
        <fullName evidence="1">Uncharacterized protein</fullName>
    </submittedName>
</protein>
<reference evidence="1" key="1">
    <citation type="journal article" date="2020" name="Nature">
        <title>Giant virus diversity and host interactions through global metagenomics.</title>
        <authorList>
            <person name="Schulz F."/>
            <person name="Roux S."/>
            <person name="Paez-Espino D."/>
            <person name="Jungbluth S."/>
            <person name="Walsh D.A."/>
            <person name="Denef V.J."/>
            <person name="McMahon K.D."/>
            <person name="Konstantinidis K.T."/>
            <person name="Eloe-Fadrosh E.A."/>
            <person name="Kyrpides N.C."/>
            <person name="Woyke T."/>
        </authorList>
    </citation>
    <scope>NUCLEOTIDE SEQUENCE</scope>
    <source>
        <strain evidence="1">GVMAG-M-3300020192-26</strain>
    </source>
</reference>